<dbReference type="InParanoid" id="B3S8D3"/>
<dbReference type="KEGG" id="tad:TRIADDRAFT_60497"/>
<accession>B3S8D3</accession>
<protein>
    <recommendedName>
        <fullName evidence="6">G-protein coupled receptors family 1 profile domain-containing protein</fullName>
    </recommendedName>
</protein>
<evidence type="ECO:0000259" key="6">
    <source>
        <dbReference type="PROSITE" id="PS50262"/>
    </source>
</evidence>
<keyword evidence="8" id="KW-1185">Reference proteome</keyword>
<dbReference type="Gene3D" id="1.20.1070.10">
    <property type="entry name" value="Rhodopsin 7-helix transmembrane proteins"/>
    <property type="match status" value="1"/>
</dbReference>
<dbReference type="AlphaFoldDB" id="B3S8D3"/>
<dbReference type="GO" id="GO:0005886">
    <property type="term" value="C:plasma membrane"/>
    <property type="evidence" value="ECO:0000318"/>
    <property type="project" value="GO_Central"/>
</dbReference>
<dbReference type="Proteomes" id="UP000009022">
    <property type="component" value="Unassembled WGS sequence"/>
</dbReference>
<dbReference type="RefSeq" id="XP_002116506.1">
    <property type="nucleotide sequence ID" value="XM_002116470.1"/>
</dbReference>
<evidence type="ECO:0000256" key="1">
    <source>
        <dbReference type="ARBA" id="ARBA00004370"/>
    </source>
</evidence>
<reference evidence="7 8" key="1">
    <citation type="journal article" date="2008" name="Nature">
        <title>The Trichoplax genome and the nature of placozoans.</title>
        <authorList>
            <person name="Srivastava M."/>
            <person name="Begovic E."/>
            <person name="Chapman J."/>
            <person name="Putnam N.H."/>
            <person name="Hellsten U."/>
            <person name="Kawashima T."/>
            <person name="Kuo A."/>
            <person name="Mitros T."/>
            <person name="Salamov A."/>
            <person name="Carpenter M.L."/>
            <person name="Signorovitch A.Y."/>
            <person name="Moreno M.A."/>
            <person name="Kamm K."/>
            <person name="Grimwood J."/>
            <person name="Schmutz J."/>
            <person name="Shapiro H."/>
            <person name="Grigoriev I.V."/>
            <person name="Buss L.W."/>
            <person name="Schierwater B."/>
            <person name="Dellaporta S.L."/>
            <person name="Rokhsar D.S."/>
        </authorList>
    </citation>
    <scope>NUCLEOTIDE SEQUENCE [LARGE SCALE GENOMIC DNA]</scope>
    <source>
        <strain evidence="7 8">Grell-BS-1999</strain>
    </source>
</reference>
<evidence type="ECO:0000256" key="5">
    <source>
        <dbReference type="SAM" id="Phobius"/>
    </source>
</evidence>
<dbReference type="CTD" id="6757627"/>
<evidence type="ECO:0000256" key="3">
    <source>
        <dbReference type="ARBA" id="ARBA00022989"/>
    </source>
</evidence>
<dbReference type="PANTHER" id="PTHR24372">
    <property type="entry name" value="GLYCOPROTEIN HORMONE RECEPTOR"/>
    <property type="match status" value="1"/>
</dbReference>
<dbReference type="PANTHER" id="PTHR24372:SF77">
    <property type="entry name" value="G-PROTEIN COUPLED RECEPTORS FAMILY 1 PROFILE DOMAIN-CONTAINING PROTEIN"/>
    <property type="match status" value="1"/>
</dbReference>
<dbReference type="InterPro" id="IPR017452">
    <property type="entry name" value="GPCR_Rhodpsn_7TM"/>
</dbReference>
<gene>
    <name evidence="7" type="ORF">TRIADDRAFT_60497</name>
</gene>
<proteinExistence type="predicted"/>
<dbReference type="SUPFAM" id="SSF81321">
    <property type="entry name" value="Family A G protein-coupled receptor-like"/>
    <property type="match status" value="1"/>
</dbReference>
<dbReference type="GO" id="GO:0009755">
    <property type="term" value="P:hormone-mediated signaling pathway"/>
    <property type="evidence" value="ECO:0000318"/>
    <property type="project" value="GO_Central"/>
</dbReference>
<evidence type="ECO:0000313" key="7">
    <source>
        <dbReference type="EMBL" id="EDV21176.1"/>
    </source>
</evidence>
<name>B3S8D3_TRIAD</name>
<keyword evidence="4 5" id="KW-0472">Membrane</keyword>
<keyword evidence="2 5" id="KW-0812">Transmembrane</keyword>
<evidence type="ECO:0000313" key="8">
    <source>
        <dbReference type="Proteomes" id="UP000009022"/>
    </source>
</evidence>
<dbReference type="EMBL" id="DS985255">
    <property type="protein sequence ID" value="EDV21176.1"/>
    <property type="molecule type" value="Genomic_DNA"/>
</dbReference>
<dbReference type="InterPro" id="IPR011009">
    <property type="entry name" value="Kinase-like_dom_sf"/>
</dbReference>
<feature type="transmembrane region" description="Helical" evidence="5">
    <location>
        <begin position="35"/>
        <end position="60"/>
    </location>
</feature>
<dbReference type="GO" id="GO:0007189">
    <property type="term" value="P:adenylate cyclase-activating G protein-coupled receptor signaling pathway"/>
    <property type="evidence" value="ECO:0000318"/>
    <property type="project" value="GO_Central"/>
</dbReference>
<sequence>MITIAITDLICWLPLYVVLLRAGFGLGLDTHSLPFIAILSLPLNSCINPILYTIFITTFINTANNWFKILGCCLLLMRYCWSCGERIEHNERYQEWHSVEIESRIKKHLAKSCLTTSHHIDKSYLLVEQETNTKACPFELLKMYSKDEIKCWKNEMQFYIAIKRRNLRITCYATKGQNVSILSHLMELESKILQPTQILQILKDTALAVDSLQSNLIAHGFINAGAVFVVTEPSSVTARLGSFSRVKIYWKDKNCNDNGSEKTLALHQDVIDFGHLSETLSLYCCKKLSISTESLPESENNNYQWQAAKEGWTSFIVSLLNKEPLLNIREAVQ</sequence>
<dbReference type="PROSITE" id="PS50262">
    <property type="entry name" value="G_PROTEIN_RECEP_F1_2"/>
    <property type="match status" value="1"/>
</dbReference>
<dbReference type="SUPFAM" id="SSF56112">
    <property type="entry name" value="Protein kinase-like (PK-like)"/>
    <property type="match status" value="1"/>
</dbReference>
<dbReference type="PhylomeDB" id="B3S8D3"/>
<comment type="subcellular location">
    <subcellularLocation>
        <location evidence="1">Membrane</location>
    </subcellularLocation>
</comment>
<evidence type="ECO:0000256" key="4">
    <source>
        <dbReference type="ARBA" id="ARBA00023136"/>
    </source>
</evidence>
<keyword evidence="3 5" id="KW-1133">Transmembrane helix</keyword>
<dbReference type="HOGENOM" id="CLU_853470_0_0_1"/>
<dbReference type="GeneID" id="6757627"/>
<dbReference type="GO" id="GO:0008528">
    <property type="term" value="F:G protein-coupled peptide receptor activity"/>
    <property type="evidence" value="ECO:0000318"/>
    <property type="project" value="GO_Central"/>
</dbReference>
<feature type="domain" description="G-protein coupled receptors family 1 profile" evidence="6">
    <location>
        <begin position="1"/>
        <end position="52"/>
    </location>
</feature>
<organism evidence="7 8">
    <name type="scientific">Trichoplax adhaerens</name>
    <name type="common">Trichoplax reptans</name>
    <dbReference type="NCBI Taxonomy" id="10228"/>
    <lineage>
        <taxon>Eukaryota</taxon>
        <taxon>Metazoa</taxon>
        <taxon>Placozoa</taxon>
        <taxon>Uniplacotomia</taxon>
        <taxon>Trichoplacea</taxon>
        <taxon>Trichoplacidae</taxon>
        <taxon>Trichoplax</taxon>
    </lineage>
</organism>
<evidence type="ECO:0000256" key="2">
    <source>
        <dbReference type="ARBA" id="ARBA00022692"/>
    </source>
</evidence>